<evidence type="ECO:0000256" key="1">
    <source>
        <dbReference type="SAM" id="MobiDB-lite"/>
    </source>
</evidence>
<feature type="compositionally biased region" description="Polar residues" evidence="1">
    <location>
        <begin position="94"/>
        <end position="109"/>
    </location>
</feature>
<name>A0ABQ9UJZ2_SAGOE</name>
<proteinExistence type="predicted"/>
<dbReference type="EMBL" id="JASSZA010000012">
    <property type="protein sequence ID" value="KAK2097095.1"/>
    <property type="molecule type" value="Genomic_DNA"/>
</dbReference>
<reference evidence="2 3" key="1">
    <citation type="submission" date="2023-05" db="EMBL/GenBank/DDBJ databases">
        <title>B98-5 Cell Line De Novo Hybrid Assembly: An Optical Mapping Approach.</title>
        <authorList>
            <person name="Kananen K."/>
            <person name="Auerbach J.A."/>
            <person name="Kautto E."/>
            <person name="Blachly J.S."/>
        </authorList>
    </citation>
    <scope>NUCLEOTIDE SEQUENCE [LARGE SCALE GENOMIC DNA]</scope>
    <source>
        <strain evidence="2">B95-8</strain>
        <tissue evidence="2">Cell line</tissue>
    </source>
</reference>
<feature type="region of interest" description="Disordered" evidence="1">
    <location>
        <begin position="88"/>
        <end position="118"/>
    </location>
</feature>
<accession>A0ABQ9UJZ2</accession>
<protein>
    <submittedName>
        <fullName evidence="2">Uncharacterized protein</fullName>
    </submittedName>
</protein>
<sequence>MQTGTRTGRRRGVRVEGVEGGLTAARAERGSSGGGQHGVRVEGVEGVEGGDSRAGFEWRGADSSTGFEWRGQSGVRVEGVEGVERGVTAERAWGSTSRASQHRTSSGNSRLAKCIISR</sequence>
<feature type="compositionally biased region" description="Basic and acidic residues" evidence="1">
    <location>
        <begin position="50"/>
        <end position="60"/>
    </location>
</feature>
<comment type="caution">
    <text evidence="2">The sequence shown here is derived from an EMBL/GenBank/DDBJ whole genome shotgun (WGS) entry which is preliminary data.</text>
</comment>
<evidence type="ECO:0000313" key="3">
    <source>
        <dbReference type="Proteomes" id="UP001266305"/>
    </source>
</evidence>
<evidence type="ECO:0000313" key="2">
    <source>
        <dbReference type="EMBL" id="KAK2097095.1"/>
    </source>
</evidence>
<gene>
    <name evidence="2" type="ORF">P7K49_026129</name>
</gene>
<organism evidence="2 3">
    <name type="scientific">Saguinus oedipus</name>
    <name type="common">Cotton-top tamarin</name>
    <name type="synonym">Oedipomidas oedipus</name>
    <dbReference type="NCBI Taxonomy" id="9490"/>
    <lineage>
        <taxon>Eukaryota</taxon>
        <taxon>Metazoa</taxon>
        <taxon>Chordata</taxon>
        <taxon>Craniata</taxon>
        <taxon>Vertebrata</taxon>
        <taxon>Euteleostomi</taxon>
        <taxon>Mammalia</taxon>
        <taxon>Eutheria</taxon>
        <taxon>Euarchontoglires</taxon>
        <taxon>Primates</taxon>
        <taxon>Haplorrhini</taxon>
        <taxon>Platyrrhini</taxon>
        <taxon>Cebidae</taxon>
        <taxon>Callitrichinae</taxon>
        <taxon>Saguinus</taxon>
    </lineage>
</organism>
<dbReference type="Proteomes" id="UP001266305">
    <property type="component" value="Unassembled WGS sequence"/>
</dbReference>
<feature type="region of interest" description="Disordered" evidence="1">
    <location>
        <begin position="1"/>
        <end position="73"/>
    </location>
</feature>
<keyword evidence="3" id="KW-1185">Reference proteome</keyword>